<protein>
    <submittedName>
        <fullName evidence="8">Sigma factor-like helix-turn-helix DNA-binding protein</fullName>
    </submittedName>
</protein>
<name>A0ABU2DS12_9MICC</name>
<dbReference type="Gene3D" id="1.10.10.10">
    <property type="entry name" value="Winged helix-like DNA-binding domain superfamily/Winged helix DNA-binding domain"/>
    <property type="match status" value="1"/>
</dbReference>
<evidence type="ECO:0000256" key="3">
    <source>
        <dbReference type="ARBA" id="ARBA00023082"/>
    </source>
</evidence>
<dbReference type="PANTHER" id="PTHR47756">
    <property type="entry name" value="BLL6612 PROTEIN-RELATED"/>
    <property type="match status" value="1"/>
</dbReference>
<dbReference type="Gene3D" id="1.10.1740.10">
    <property type="match status" value="1"/>
</dbReference>
<keyword evidence="3" id="KW-0731">Sigma factor</keyword>
<dbReference type="PANTHER" id="PTHR47756:SF2">
    <property type="entry name" value="BLL6612 PROTEIN"/>
    <property type="match status" value="1"/>
</dbReference>
<sequence length="421" mass="45577">MPEATDAVLARFFRDEHSRLLAVLVHRFGSLDLAEEAAQDAMQAALETWPREGIPSTPLAWLITVAWRRALDRVRRDAVFARRVAALREQNEFTLPAAEDDALDALSAQDERLAMLMGCCHPAISSADQIALMLRFVGGLSTAEVAQSLLLPVPTVQARITRAKKRIAANRILLRIPEGEAALRGRLSRVLTAISLIFTEGYDATAGDAVLRSELTTEAIRLARIVQSSLPEQAEPCGLLGLLLLTEARAAARVDDDGVPVALEDQDRSRWDLALTQEGLALVERAAGMPSAGRFTVQGAIAAVHAEAPSFEATDWRQIVMLYDILLHHGDDSVVRMNRAIALGRRDGPGAGLRGLLALAGDPEIARHHPFHVSCALFHAEVGDDAAAAEAWDRAASLAQNEAQRRFIARRRAAVATPLPG</sequence>
<evidence type="ECO:0000256" key="4">
    <source>
        <dbReference type="ARBA" id="ARBA00023163"/>
    </source>
</evidence>
<dbReference type="InterPro" id="IPR013249">
    <property type="entry name" value="RNA_pol_sigma70_r4_t2"/>
</dbReference>
<dbReference type="SUPFAM" id="SSF88659">
    <property type="entry name" value="Sigma3 and sigma4 domains of RNA polymerase sigma factors"/>
    <property type="match status" value="1"/>
</dbReference>
<dbReference type="InterPro" id="IPR036388">
    <property type="entry name" value="WH-like_DNA-bd_sf"/>
</dbReference>
<dbReference type="EMBL" id="JAVKGR010000006">
    <property type="protein sequence ID" value="MDR8019294.1"/>
    <property type="molecule type" value="Genomic_DNA"/>
</dbReference>
<dbReference type="InterPro" id="IPR013325">
    <property type="entry name" value="RNA_pol_sigma_r2"/>
</dbReference>
<dbReference type="Pfam" id="PF08281">
    <property type="entry name" value="Sigma70_r4_2"/>
    <property type="match status" value="1"/>
</dbReference>
<keyword evidence="2" id="KW-0805">Transcription regulation</keyword>
<keyword evidence="4" id="KW-0804">Transcription</keyword>
<keyword evidence="9" id="KW-1185">Reference proteome</keyword>
<evidence type="ECO:0000256" key="1">
    <source>
        <dbReference type="ARBA" id="ARBA00010641"/>
    </source>
</evidence>
<feature type="domain" description="DUF6596" evidence="7">
    <location>
        <begin position="186"/>
        <end position="287"/>
    </location>
</feature>
<comment type="caution">
    <text evidence="8">The sequence shown here is derived from an EMBL/GenBank/DDBJ whole genome shotgun (WGS) entry which is preliminary data.</text>
</comment>
<comment type="similarity">
    <text evidence="1">Belongs to the sigma-70 factor family. ECF subfamily.</text>
</comment>
<dbReference type="Proteomes" id="UP001251870">
    <property type="component" value="Unassembled WGS sequence"/>
</dbReference>
<dbReference type="InterPro" id="IPR046531">
    <property type="entry name" value="DUF6596"/>
</dbReference>
<evidence type="ECO:0000313" key="8">
    <source>
        <dbReference type="EMBL" id="MDR8019294.1"/>
    </source>
</evidence>
<evidence type="ECO:0000259" key="5">
    <source>
        <dbReference type="Pfam" id="PF04542"/>
    </source>
</evidence>
<dbReference type="InterPro" id="IPR013324">
    <property type="entry name" value="RNA_pol_sigma_r3/r4-like"/>
</dbReference>
<evidence type="ECO:0000259" key="6">
    <source>
        <dbReference type="Pfam" id="PF08281"/>
    </source>
</evidence>
<dbReference type="Pfam" id="PF20239">
    <property type="entry name" value="DUF6596"/>
    <property type="match status" value="1"/>
</dbReference>
<gene>
    <name evidence="8" type="ORF">RIL96_06910</name>
</gene>
<reference evidence="8 9" key="1">
    <citation type="submission" date="2023-09" db="EMBL/GenBank/DDBJ databases">
        <title>Description of three actinobacteria isolated from air of manufacturing shop in a pharmaceutical factory.</title>
        <authorList>
            <person name="Zhang D.-F."/>
        </authorList>
    </citation>
    <scope>NUCLEOTIDE SEQUENCE [LARGE SCALE GENOMIC DNA]</scope>
    <source>
        <strain evidence="8 9">LY-0111</strain>
    </source>
</reference>
<accession>A0ABU2DS12</accession>
<evidence type="ECO:0000259" key="7">
    <source>
        <dbReference type="Pfam" id="PF20239"/>
    </source>
</evidence>
<evidence type="ECO:0000313" key="9">
    <source>
        <dbReference type="Proteomes" id="UP001251870"/>
    </source>
</evidence>
<proteinExistence type="inferred from homology"/>
<dbReference type="RefSeq" id="WP_310548283.1">
    <property type="nucleotide sequence ID" value="NZ_JAVKGR010000006.1"/>
</dbReference>
<feature type="domain" description="RNA polymerase sigma-70 region 2" evidence="5">
    <location>
        <begin position="13"/>
        <end position="77"/>
    </location>
</feature>
<evidence type="ECO:0000256" key="2">
    <source>
        <dbReference type="ARBA" id="ARBA00023015"/>
    </source>
</evidence>
<organism evidence="8 9">
    <name type="scientific">Nesterenkonia aerolata</name>
    <dbReference type="NCBI Taxonomy" id="3074079"/>
    <lineage>
        <taxon>Bacteria</taxon>
        <taxon>Bacillati</taxon>
        <taxon>Actinomycetota</taxon>
        <taxon>Actinomycetes</taxon>
        <taxon>Micrococcales</taxon>
        <taxon>Micrococcaceae</taxon>
        <taxon>Nesterenkonia</taxon>
    </lineage>
</organism>
<dbReference type="InterPro" id="IPR007627">
    <property type="entry name" value="RNA_pol_sigma70_r2"/>
</dbReference>
<feature type="domain" description="RNA polymerase sigma factor 70 region 4 type 2" evidence="6">
    <location>
        <begin position="119"/>
        <end position="167"/>
    </location>
</feature>
<dbReference type="Pfam" id="PF04542">
    <property type="entry name" value="Sigma70_r2"/>
    <property type="match status" value="1"/>
</dbReference>
<dbReference type="SUPFAM" id="SSF88946">
    <property type="entry name" value="Sigma2 domain of RNA polymerase sigma factors"/>
    <property type="match status" value="1"/>
</dbReference>